<accession>A0A9X2RZK3</accession>
<feature type="region of interest" description="Disordered" evidence="1">
    <location>
        <begin position="1"/>
        <end position="22"/>
    </location>
</feature>
<gene>
    <name evidence="2" type="ORF">NQU54_46680</name>
</gene>
<comment type="caution">
    <text evidence="2">The sequence shown here is derived from an EMBL/GenBank/DDBJ whole genome shotgun (WGS) entry which is preliminary data.</text>
</comment>
<reference evidence="2" key="1">
    <citation type="submission" date="2022-06" db="EMBL/GenBank/DDBJ databases">
        <title>WGS of actinobacteria.</title>
        <authorList>
            <person name="Thawai C."/>
        </authorList>
    </citation>
    <scope>NUCLEOTIDE SEQUENCE</scope>
    <source>
        <strain evidence="2">DSM 42010</strain>
    </source>
</reference>
<protein>
    <submittedName>
        <fullName evidence="2">Uncharacterized protein</fullName>
    </submittedName>
</protein>
<sequence>MSSHADASLGTGEPPSPSALKPIKVYPVREENGEILVGGLEG</sequence>
<proteinExistence type="predicted"/>
<dbReference type="AlphaFoldDB" id="A0A9X2RZK3"/>
<dbReference type="Proteomes" id="UP001142400">
    <property type="component" value="Unassembled WGS sequence"/>
</dbReference>
<evidence type="ECO:0000256" key="1">
    <source>
        <dbReference type="SAM" id="MobiDB-lite"/>
    </source>
</evidence>
<evidence type="ECO:0000313" key="3">
    <source>
        <dbReference type="Proteomes" id="UP001142400"/>
    </source>
</evidence>
<dbReference type="RefSeq" id="WP_257636347.1">
    <property type="nucleotide sequence ID" value="NZ_JANIIC010000121.1"/>
</dbReference>
<evidence type="ECO:0000313" key="2">
    <source>
        <dbReference type="EMBL" id="MCQ8836293.1"/>
    </source>
</evidence>
<organism evidence="2 3">
    <name type="scientific">Streptomyces malaysiensis subsp. samsunensis</name>
    <dbReference type="NCBI Taxonomy" id="459658"/>
    <lineage>
        <taxon>Bacteria</taxon>
        <taxon>Bacillati</taxon>
        <taxon>Actinomycetota</taxon>
        <taxon>Actinomycetes</taxon>
        <taxon>Kitasatosporales</taxon>
        <taxon>Streptomycetaceae</taxon>
        <taxon>Streptomyces</taxon>
        <taxon>Streptomyces violaceusniger group</taxon>
    </lineage>
</organism>
<name>A0A9X2RZK3_STRMQ</name>
<dbReference type="EMBL" id="JANIIC010000121">
    <property type="protein sequence ID" value="MCQ8836293.1"/>
    <property type="molecule type" value="Genomic_DNA"/>
</dbReference>
<keyword evidence="3" id="KW-1185">Reference proteome</keyword>